<protein>
    <submittedName>
        <fullName evidence="3">Uncharacterized protein</fullName>
    </submittedName>
</protein>
<evidence type="ECO:0000256" key="1">
    <source>
        <dbReference type="SAM" id="MobiDB-lite"/>
    </source>
</evidence>
<feature type="transmembrane region" description="Helical" evidence="2">
    <location>
        <begin position="456"/>
        <end position="479"/>
    </location>
</feature>
<keyword evidence="5" id="KW-1185">Reference proteome</keyword>
<keyword evidence="2" id="KW-1133">Transmembrane helix</keyword>
<feature type="compositionally biased region" description="Basic and acidic residues" evidence="1">
    <location>
        <begin position="700"/>
        <end position="710"/>
    </location>
</feature>
<keyword evidence="2" id="KW-0472">Membrane</keyword>
<dbReference type="EMBL" id="BNCQ01000008">
    <property type="protein sequence ID" value="GIM00808.1"/>
    <property type="molecule type" value="Genomic_DNA"/>
</dbReference>
<comment type="caution">
    <text evidence="3">The sequence shown here is derived from an EMBL/GenBank/DDBJ whole genome shotgun (WGS) entry which is preliminary data.</text>
</comment>
<feature type="region of interest" description="Disordered" evidence="1">
    <location>
        <begin position="29"/>
        <end position="49"/>
    </location>
</feature>
<organism evidence="3 5">
    <name type="scientific">Volvox reticuliferus</name>
    <dbReference type="NCBI Taxonomy" id="1737510"/>
    <lineage>
        <taxon>Eukaryota</taxon>
        <taxon>Viridiplantae</taxon>
        <taxon>Chlorophyta</taxon>
        <taxon>core chlorophytes</taxon>
        <taxon>Chlorophyceae</taxon>
        <taxon>CS clade</taxon>
        <taxon>Chlamydomonadales</taxon>
        <taxon>Volvocaceae</taxon>
        <taxon>Volvox</taxon>
    </lineage>
</organism>
<dbReference type="EMBL" id="BNCP01000008">
    <property type="protein sequence ID" value="GIL76100.1"/>
    <property type="molecule type" value="Genomic_DNA"/>
</dbReference>
<feature type="region of interest" description="Disordered" evidence="1">
    <location>
        <begin position="352"/>
        <end position="447"/>
    </location>
</feature>
<evidence type="ECO:0000313" key="4">
    <source>
        <dbReference type="EMBL" id="GIM00808.1"/>
    </source>
</evidence>
<proteinExistence type="predicted"/>
<accession>A0A8J4C8M1</accession>
<dbReference type="Proteomes" id="UP000722791">
    <property type="component" value="Unassembled WGS sequence"/>
</dbReference>
<feature type="compositionally biased region" description="Polar residues" evidence="1">
    <location>
        <begin position="425"/>
        <end position="437"/>
    </location>
</feature>
<dbReference type="AlphaFoldDB" id="A0A8J4C8M1"/>
<evidence type="ECO:0000313" key="3">
    <source>
        <dbReference type="EMBL" id="GIL76100.1"/>
    </source>
</evidence>
<evidence type="ECO:0000256" key="2">
    <source>
        <dbReference type="SAM" id="Phobius"/>
    </source>
</evidence>
<keyword evidence="2" id="KW-0812">Transmembrane</keyword>
<feature type="region of interest" description="Disordered" evidence="1">
    <location>
        <begin position="700"/>
        <end position="735"/>
    </location>
</feature>
<sequence length="755" mass="77204">MKALASDLGRVAMLSALWTQPFKSGTSAASSAAPHFAPSTGSSGRPAFQTPSQLPHTAIVLCLCSAGDPLCRLTLEAWEGQARATAVLRTFFSSTCGGKDGSGLAGIADADEDAVDVHLRIGGAARTGGGVAARAVVVRLELPGVNRTAFKDHYQDMLTSHIASAAGVPYSAVEVSSALELPATSMTARPTSILGSHTVAAVPKVASSPLPTGSNAATTDAGPGVAGLLPGREQSSGVFDVRAKAIPEGATLASLENSTSGGRSDHAVAAAGRRRLMLGAQGSTNRSPTTMQDWLRVRSLLVTLTIATDKPLITEQRLISALDNETWLSSLQLQLRLPYGVSSFTTEAYMNGNSEMQDSEGGHGKIPSSNLETSTTAMPPGMAAHAGQAAPVSTPPATRVGSSPTSASYLPGNGYPKASGDRADNSQTLTYTSNNDGNGSGADTDAPSSQFIRRTVVPIVVSVLGGALCAAAVVIIFLLRRKQQRRSTYDIGTPYCHKNRKGSHLAFAAEDTLVTSPSHIVSRVDAEVGAITPSTKVPVTSGGCSDGPQPTPTFSVHCRPPAEDRSVGAAGAAGGFTFPSLTPKAAAAAAATVKASTAATATATRGLKEKGKVEKSPIPLGIPLKDAPMSMTTGGCGKSDRILGVIRTTPPAGVQVGEGSVGLAEQGHVPQAPDSPVLGLQPPLSSLPSTALGVFISESPRHELSRDPDGQRATPSLRSIGMPRSDSDMSGTTNVSHVAQMSPSCSVFLGYPLDT</sequence>
<evidence type="ECO:0000313" key="5">
    <source>
        <dbReference type="Proteomes" id="UP000747110"/>
    </source>
</evidence>
<feature type="compositionally biased region" description="Polar residues" evidence="1">
    <location>
        <begin position="39"/>
        <end position="49"/>
    </location>
</feature>
<reference evidence="3" key="1">
    <citation type="journal article" date="2021" name="Proc. Natl. Acad. Sci. U.S.A.">
        <title>Three genomes in the algal genus Volvox reveal the fate of a haploid sex-determining region after a transition to homothallism.</title>
        <authorList>
            <person name="Yamamoto K."/>
            <person name="Hamaji T."/>
            <person name="Kawai-Toyooka H."/>
            <person name="Matsuzaki R."/>
            <person name="Takahashi F."/>
            <person name="Nishimura Y."/>
            <person name="Kawachi M."/>
            <person name="Noguchi H."/>
            <person name="Minakuchi Y."/>
            <person name="Umen J.G."/>
            <person name="Toyoda A."/>
            <person name="Nozaki H."/>
        </authorList>
    </citation>
    <scope>NUCLEOTIDE SEQUENCE</scope>
    <source>
        <strain evidence="4">NIES-3785</strain>
        <strain evidence="3">NIES-3786</strain>
    </source>
</reference>
<feature type="compositionally biased region" description="Polar residues" evidence="1">
    <location>
        <begin position="367"/>
        <end position="377"/>
    </location>
</feature>
<gene>
    <name evidence="3" type="ORF">Vretifemale_5820</name>
    <name evidence="4" type="ORF">Vretimale_5728</name>
</gene>
<dbReference type="Proteomes" id="UP000747110">
    <property type="component" value="Unassembled WGS sequence"/>
</dbReference>
<dbReference type="OrthoDB" id="10640748at2759"/>
<name>A0A8J4C8M1_9CHLO</name>